<evidence type="ECO:0000256" key="1">
    <source>
        <dbReference type="SAM" id="Phobius"/>
    </source>
</evidence>
<keyword evidence="3" id="KW-1185">Reference proteome</keyword>
<accession>A0AA47ME59</accession>
<sequence>MHSPVMWAGRDVTPRLPAGRSETLDYCNSSLYGSPTKILNKLQYVQNSAARMLTSTRHREHIGPVLHNLHWLPNPAGLLPVESRLLFPLHLNFIIPMFPWVQSEMTVLMVLLYKSLAVLLLFLTLDPSLWLTHALSTSSPTTRTRIQFMTAVGFDDTDYDDDSPSDTPNVATPAGPTRILHKLCQYDPCREDQPPCTNHLAQIGCLCPGLSGAHQLPHPPRLQGLLPPGSSEGGGGGVEVQWCAPSSVVSGYRVVVEGNRSAALEFGAQARRGQLRPLEAGAEVCVEAVNGVGHSAASELSCTRYHPPAPHSSSVKAGLIGGGVAVLLLLVVMAMMILWRRRARRKSIEGAAEGLGNPSYSAEGNP</sequence>
<dbReference type="EMBL" id="JAOPHQ010004597">
    <property type="protein sequence ID" value="KAK0138570.1"/>
    <property type="molecule type" value="Genomic_DNA"/>
</dbReference>
<evidence type="ECO:0000313" key="3">
    <source>
        <dbReference type="Proteomes" id="UP001174136"/>
    </source>
</evidence>
<dbReference type="Proteomes" id="UP001174136">
    <property type="component" value="Unassembled WGS sequence"/>
</dbReference>
<name>A0AA47ME59_MERPO</name>
<keyword evidence="1" id="KW-1133">Transmembrane helix</keyword>
<comment type="caution">
    <text evidence="2">The sequence shown here is derived from an EMBL/GenBank/DDBJ whole genome shotgun (WGS) entry which is preliminary data.</text>
</comment>
<gene>
    <name evidence="2" type="primary">Lrrn4</name>
    <name evidence="2" type="ORF">N1851_024902</name>
</gene>
<organism evidence="2 3">
    <name type="scientific">Merluccius polli</name>
    <name type="common">Benguela hake</name>
    <name type="synonym">Merluccius cadenati</name>
    <dbReference type="NCBI Taxonomy" id="89951"/>
    <lineage>
        <taxon>Eukaryota</taxon>
        <taxon>Metazoa</taxon>
        <taxon>Chordata</taxon>
        <taxon>Craniata</taxon>
        <taxon>Vertebrata</taxon>
        <taxon>Euteleostomi</taxon>
        <taxon>Actinopterygii</taxon>
        <taxon>Neopterygii</taxon>
        <taxon>Teleostei</taxon>
        <taxon>Neoteleostei</taxon>
        <taxon>Acanthomorphata</taxon>
        <taxon>Zeiogadaria</taxon>
        <taxon>Gadariae</taxon>
        <taxon>Gadiformes</taxon>
        <taxon>Gadoidei</taxon>
        <taxon>Merlucciidae</taxon>
        <taxon>Merluccius</taxon>
    </lineage>
</organism>
<protein>
    <submittedName>
        <fullName evidence="2">Leucine-rich repeat neuronal protein 4</fullName>
    </submittedName>
</protein>
<keyword evidence="1" id="KW-0812">Transmembrane</keyword>
<proteinExistence type="predicted"/>
<evidence type="ECO:0000313" key="2">
    <source>
        <dbReference type="EMBL" id="KAK0138570.1"/>
    </source>
</evidence>
<reference evidence="2" key="1">
    <citation type="journal article" date="2023" name="Front. Mar. Sci.">
        <title>A new Merluccius polli reference genome to investigate the effects of global change in West African waters.</title>
        <authorList>
            <person name="Mateo J.L."/>
            <person name="Blanco-Fernandez C."/>
            <person name="Garcia-Vazquez E."/>
            <person name="Machado-Schiaffino G."/>
        </authorList>
    </citation>
    <scope>NUCLEOTIDE SEQUENCE</scope>
    <source>
        <strain evidence="2">C29</strain>
        <tissue evidence="2">Fin</tissue>
    </source>
</reference>
<feature type="transmembrane region" description="Helical" evidence="1">
    <location>
        <begin position="317"/>
        <end position="339"/>
    </location>
</feature>
<keyword evidence="1" id="KW-0472">Membrane</keyword>
<dbReference type="AlphaFoldDB" id="A0AA47ME59"/>